<dbReference type="Proteomes" id="UP000192578">
    <property type="component" value="Unassembled WGS sequence"/>
</dbReference>
<proteinExistence type="predicted"/>
<feature type="compositionally biased region" description="Low complexity" evidence="1">
    <location>
        <begin position="59"/>
        <end position="72"/>
    </location>
</feature>
<name>A0A1W0X8Q6_HYPEX</name>
<evidence type="ECO:0000313" key="4">
    <source>
        <dbReference type="Proteomes" id="UP000192578"/>
    </source>
</evidence>
<sequence length="244" mass="26823">MRVSAPASFLCVCFGFFALSFPVLVSGATVIVRPAQFNLEDSVTTAATPEGTTIIGTTITTEETDTTTEGPAVDPTEATGDPGNQASTVSPPKCLVKCRKPTWEEIQQSLHGTQRPQSGRPLGPDWQYVTLQTRPDGQQEAQQSGGEPEEAEAQQQNNQTQVPEDQDEDGDLLDGPDGGPFGPFRPFHGRFGGPSPFFGRFRRFRGPFWRRWKRSVAAQNPAPLHKLFRKRVAGNKFWICEQTC</sequence>
<feature type="chain" id="PRO_5012167307" evidence="2">
    <location>
        <begin position="28"/>
        <end position="244"/>
    </location>
</feature>
<gene>
    <name evidence="3" type="ORF">BV898_02267</name>
</gene>
<evidence type="ECO:0000313" key="3">
    <source>
        <dbReference type="EMBL" id="OQV23919.1"/>
    </source>
</evidence>
<protein>
    <submittedName>
        <fullName evidence="3">Uncharacterized protein</fullName>
    </submittedName>
</protein>
<organism evidence="3 4">
    <name type="scientific">Hypsibius exemplaris</name>
    <name type="common">Freshwater tardigrade</name>
    <dbReference type="NCBI Taxonomy" id="2072580"/>
    <lineage>
        <taxon>Eukaryota</taxon>
        <taxon>Metazoa</taxon>
        <taxon>Ecdysozoa</taxon>
        <taxon>Tardigrada</taxon>
        <taxon>Eutardigrada</taxon>
        <taxon>Parachela</taxon>
        <taxon>Hypsibioidea</taxon>
        <taxon>Hypsibiidae</taxon>
        <taxon>Hypsibius</taxon>
    </lineage>
</organism>
<feature type="signal peptide" evidence="2">
    <location>
        <begin position="1"/>
        <end position="27"/>
    </location>
</feature>
<dbReference type="AlphaFoldDB" id="A0A1W0X8Q6"/>
<feature type="compositionally biased region" description="Low complexity" evidence="1">
    <location>
        <begin position="153"/>
        <end position="163"/>
    </location>
</feature>
<evidence type="ECO:0000256" key="1">
    <source>
        <dbReference type="SAM" id="MobiDB-lite"/>
    </source>
</evidence>
<keyword evidence="2" id="KW-0732">Signal</keyword>
<feature type="region of interest" description="Disordered" evidence="1">
    <location>
        <begin position="59"/>
        <end position="93"/>
    </location>
</feature>
<feature type="compositionally biased region" description="Acidic residues" evidence="1">
    <location>
        <begin position="164"/>
        <end position="174"/>
    </location>
</feature>
<keyword evidence="4" id="KW-1185">Reference proteome</keyword>
<feature type="region of interest" description="Disordered" evidence="1">
    <location>
        <begin position="108"/>
        <end position="188"/>
    </location>
</feature>
<accession>A0A1W0X8Q6</accession>
<evidence type="ECO:0000256" key="2">
    <source>
        <dbReference type="SAM" id="SignalP"/>
    </source>
</evidence>
<feature type="compositionally biased region" description="Polar residues" evidence="1">
    <location>
        <begin position="108"/>
        <end position="117"/>
    </location>
</feature>
<comment type="caution">
    <text evidence="3">The sequence shown here is derived from an EMBL/GenBank/DDBJ whole genome shotgun (WGS) entry which is preliminary data.</text>
</comment>
<dbReference type="EMBL" id="MTYJ01000009">
    <property type="protein sequence ID" value="OQV23919.1"/>
    <property type="molecule type" value="Genomic_DNA"/>
</dbReference>
<reference evidence="4" key="1">
    <citation type="submission" date="2017-01" db="EMBL/GenBank/DDBJ databases">
        <title>Comparative genomics of anhydrobiosis in the tardigrade Hypsibius dujardini.</title>
        <authorList>
            <person name="Yoshida Y."/>
            <person name="Koutsovoulos G."/>
            <person name="Laetsch D."/>
            <person name="Stevens L."/>
            <person name="Kumar S."/>
            <person name="Horikawa D."/>
            <person name="Ishino K."/>
            <person name="Komine S."/>
            <person name="Tomita M."/>
            <person name="Blaxter M."/>
            <person name="Arakawa K."/>
        </authorList>
    </citation>
    <scope>NUCLEOTIDE SEQUENCE [LARGE SCALE GENOMIC DNA]</scope>
    <source>
        <strain evidence="4">Z151</strain>
    </source>
</reference>